<accession>A0A9P1I4V7</accession>
<sequence length="1095" mass="128355">MNNIHMNLPAHGHNRTCCYCQKGVSNDQLTTVPSDESIRKQWIEILGKQFARTLKMYKKPLICLTHFEGNIEQISEYQLPIRMSEEEENEVRKKRGKMSNKKASKRKRKCCYCKKRVSDNQMTTVPSNESVRKQWIEILGKQFARTLNNYKKPLICLTHFEGNIEQRSIYQLPVRMDEEIEDEEDEGENENEEKEEIEDEDEVGMDETVLELKNVSENSDENQRENSDIEQVFSQMEDVQDLEAGSNVSSTSAIPKNNGNVAPGKQEVRKKRRIDSNSEKSSKRGKLGEDMEKENGLVEEQKENDDKLIERQPKLNTFLRNVPKRENEDNGIVIIQSPLNEILGEFGSIEKDVRDQKNQTNSQENGLVEEQKENDDKVIERQPKVMDLLRNVPKRENEDNGIVIIQSPLNEILGEFGSIERDVRDQKNQKNSQEKGLLIVKQEEEGNEHLPRVSIEMDLMPNEIKKPNEEPKKKIDSNSEKQENICRICNIQFNPSIQMIPIPSKKEDLMKFWNVFEQNFIDNILKYPEPHFICMNLEMTNEKQGLKTRCKYCEQQIEMKYMTRVPFNPKIREKWIEVLGPLFLENLKERDNEQARYFGHICLSHFEGNIEQISEYQLPIRMSEEEENEVRKNRGKMSNKNSSKIFCKCCYCKKSLPFQQMTTVPSDGRIRKQWIEILGKRFAENLKDVMQPFICRKHFKGNTERRLKYQLPIRMNKENEDEEDEGENENEEKEEIEDEDEVGMDETVPELQNVSENSDENQRENSNTEQVFSQMEEVQDLETGSNVSSTSAISINNGKRSPGKQEVRNKRKIDSHFEESSKRGELGEEMEKEDGLIEEREENDDKEDAVEMNETIQKFNDIVENVPEKQVENQQENMDIEQVFLMNEVQDVETISIVPSTPKNNGKVASDEQEIRKKRRIDWNSEKSSKRGKLGEDMEKENELVEEREENDYKQSPLNEILGEFGNMERDVKDQKNQTNSQENGLLIVKQEEEGNEHLPRVSIEIDLMPNEIEKPNEEPKKKIEKNSEKQENICRICNVQFNSSIQMIPIPSKKEDLIKFWNVFEQNFIDNILKYPEPHFICMSHVLEQNWKNC</sequence>
<dbReference type="GO" id="GO:0003677">
    <property type="term" value="F:DNA binding"/>
    <property type="evidence" value="ECO:0007669"/>
    <property type="project" value="UniProtKB-KW"/>
</dbReference>
<feature type="compositionally biased region" description="Basic and acidic residues" evidence="5">
    <location>
        <begin position="803"/>
        <end position="826"/>
    </location>
</feature>
<name>A0A9P1I4V7_9PELO</name>
<evidence type="ECO:0000256" key="4">
    <source>
        <dbReference type="ARBA" id="ARBA00023125"/>
    </source>
</evidence>
<feature type="region of interest" description="Disordered" evidence="5">
    <location>
        <begin position="354"/>
        <end position="374"/>
    </location>
</feature>
<dbReference type="SMART" id="SM00980">
    <property type="entry name" value="THAP"/>
    <property type="match status" value="3"/>
</dbReference>
<feature type="domain" description="THAP-type" evidence="6">
    <location>
        <begin position="108"/>
        <end position="182"/>
    </location>
</feature>
<feature type="compositionally biased region" description="Basic and acidic residues" evidence="5">
    <location>
        <begin position="274"/>
        <end position="309"/>
    </location>
</feature>
<feature type="region of interest" description="Disordered" evidence="5">
    <location>
        <begin position="711"/>
        <end position="747"/>
    </location>
</feature>
<dbReference type="AlphaFoldDB" id="A0A9P1I4V7"/>
<feature type="compositionally biased region" description="Polar residues" evidence="5">
    <location>
        <begin position="782"/>
        <end position="799"/>
    </location>
</feature>
<dbReference type="Proteomes" id="UP001152747">
    <property type="component" value="Unassembled WGS sequence"/>
</dbReference>
<feature type="region of interest" description="Disordered" evidence="5">
    <location>
        <begin position="776"/>
        <end position="849"/>
    </location>
</feature>
<keyword evidence="8" id="KW-1185">Reference proteome</keyword>
<feature type="domain" description="THAP-type" evidence="6">
    <location>
        <begin position="15"/>
        <end position="89"/>
    </location>
</feature>
<evidence type="ECO:0000313" key="8">
    <source>
        <dbReference type="Proteomes" id="UP001152747"/>
    </source>
</evidence>
<evidence type="ECO:0000259" key="6">
    <source>
        <dbReference type="SMART" id="SM00980"/>
    </source>
</evidence>
<feature type="compositionally biased region" description="Acidic residues" evidence="5">
    <location>
        <begin position="719"/>
        <end position="747"/>
    </location>
</feature>
<organism evidence="7 8">
    <name type="scientific">Caenorhabditis angaria</name>
    <dbReference type="NCBI Taxonomy" id="860376"/>
    <lineage>
        <taxon>Eukaryota</taxon>
        <taxon>Metazoa</taxon>
        <taxon>Ecdysozoa</taxon>
        <taxon>Nematoda</taxon>
        <taxon>Chromadorea</taxon>
        <taxon>Rhabditida</taxon>
        <taxon>Rhabditina</taxon>
        <taxon>Rhabditomorpha</taxon>
        <taxon>Rhabditoidea</taxon>
        <taxon>Rhabditidae</taxon>
        <taxon>Peloderinae</taxon>
        <taxon>Caenorhabditis</taxon>
    </lineage>
</organism>
<proteinExistence type="predicted"/>
<keyword evidence="3" id="KW-0862">Zinc</keyword>
<evidence type="ECO:0000256" key="3">
    <source>
        <dbReference type="ARBA" id="ARBA00022833"/>
    </source>
</evidence>
<keyword evidence="2" id="KW-0863">Zinc-finger</keyword>
<feature type="region of interest" description="Disordered" evidence="5">
    <location>
        <begin position="896"/>
        <end position="953"/>
    </location>
</feature>
<dbReference type="GO" id="GO:0008270">
    <property type="term" value="F:zinc ion binding"/>
    <property type="evidence" value="ECO:0007669"/>
    <property type="project" value="UniProtKB-KW"/>
</dbReference>
<feature type="region of interest" description="Disordered" evidence="5">
    <location>
        <begin position="179"/>
        <end position="205"/>
    </location>
</feature>
<comment type="caution">
    <text evidence="7">The sequence shown here is derived from an EMBL/GenBank/DDBJ whole genome shotgun (WGS) entry which is preliminary data.</text>
</comment>
<evidence type="ECO:0000256" key="2">
    <source>
        <dbReference type="ARBA" id="ARBA00022771"/>
    </source>
</evidence>
<keyword evidence="1" id="KW-0479">Metal-binding</keyword>
<gene>
    <name evidence="7" type="ORF">CAMP_LOCUS2302</name>
</gene>
<feature type="compositionally biased region" description="Acidic residues" evidence="5">
    <location>
        <begin position="839"/>
        <end position="849"/>
    </location>
</feature>
<protein>
    <recommendedName>
        <fullName evidence="6">THAP-type domain-containing protein</fullName>
    </recommendedName>
</protein>
<reference evidence="7" key="1">
    <citation type="submission" date="2022-11" db="EMBL/GenBank/DDBJ databases">
        <authorList>
            <person name="Kikuchi T."/>
        </authorList>
    </citation>
    <scope>NUCLEOTIDE SEQUENCE</scope>
    <source>
        <strain evidence="7">PS1010</strain>
    </source>
</reference>
<evidence type="ECO:0000256" key="5">
    <source>
        <dbReference type="SAM" id="MobiDB-lite"/>
    </source>
</evidence>
<feature type="region of interest" description="Disordered" evidence="5">
    <location>
        <begin position="752"/>
        <end position="771"/>
    </location>
</feature>
<feature type="compositionally biased region" description="Basic and acidic residues" evidence="5">
    <location>
        <begin position="909"/>
        <end position="945"/>
    </location>
</feature>
<evidence type="ECO:0000313" key="7">
    <source>
        <dbReference type="EMBL" id="CAI5439665.1"/>
    </source>
</evidence>
<dbReference type="InterPro" id="IPR006612">
    <property type="entry name" value="THAP_Znf"/>
</dbReference>
<dbReference type="EMBL" id="CANHGI010000001">
    <property type="protein sequence ID" value="CAI5439665.1"/>
    <property type="molecule type" value="Genomic_DNA"/>
</dbReference>
<feature type="domain" description="THAP-type" evidence="6">
    <location>
        <begin position="647"/>
        <end position="721"/>
    </location>
</feature>
<dbReference type="Gene3D" id="6.20.210.20">
    <property type="entry name" value="THAP domain"/>
    <property type="match status" value="2"/>
</dbReference>
<evidence type="ECO:0000256" key="1">
    <source>
        <dbReference type="ARBA" id="ARBA00022723"/>
    </source>
</evidence>
<keyword evidence="4" id="KW-0238">DNA-binding</keyword>
<dbReference type="InterPro" id="IPR038441">
    <property type="entry name" value="THAP_Znf_sf"/>
</dbReference>
<feature type="compositionally biased region" description="Polar residues" evidence="5">
    <location>
        <begin position="246"/>
        <end position="260"/>
    </location>
</feature>
<feature type="region of interest" description="Disordered" evidence="5">
    <location>
        <begin position="242"/>
        <end position="309"/>
    </location>
</feature>